<sequence length="286" mass="32886">MYDNVAIFVDYDNIYWTLSKGYMHDPDCEDPSKNLFEKLTSTYNRDNIRVFKSYADYEQIKSNLTSLQKKRIQIRHVYANGKKEQGRKNSSDIELCLDAIELCNENPNISCFVFVTADSDMIPIMSRLMYKGKRVELYSISSATSKQFDMNRYAHEHVDLLDFLGIETKEYDLDTLIEPALRAIKGWTDKYETDKSRFLGDPVLKELFQNELSIPQDIGSQLIERLVVEKLIEKQSKEFFHRNLNQTSKKPSNKLTTKGLEKISTVSDVAIAEVKSGASQAASAKE</sequence>
<comment type="caution">
    <text evidence="2">The sequence shown here is derived from an EMBL/GenBank/DDBJ whole genome shotgun (WGS) entry which is preliminary data.</text>
</comment>
<evidence type="ECO:0000259" key="1">
    <source>
        <dbReference type="Pfam" id="PF01936"/>
    </source>
</evidence>
<reference evidence="2 3" key="1">
    <citation type="submission" date="2018-10" db="EMBL/GenBank/DDBJ databases">
        <title>Phylogenomics of Brevibacillus.</title>
        <authorList>
            <person name="Dunlap C."/>
        </authorList>
    </citation>
    <scope>NUCLEOTIDE SEQUENCE [LARGE SCALE GENOMIC DNA]</scope>
    <source>
        <strain evidence="2 3">JCM 15774</strain>
    </source>
</reference>
<protein>
    <submittedName>
        <fullName evidence="2">NYN domain-containing protein</fullName>
    </submittedName>
</protein>
<dbReference type="Gene3D" id="3.40.50.1010">
    <property type="entry name" value="5'-nuclease"/>
    <property type="match status" value="1"/>
</dbReference>
<dbReference type="InterPro" id="IPR021139">
    <property type="entry name" value="NYN"/>
</dbReference>
<dbReference type="EMBL" id="RHHU01000011">
    <property type="protein sequence ID" value="RNB83300.1"/>
    <property type="molecule type" value="Genomic_DNA"/>
</dbReference>
<dbReference type="PANTHER" id="PTHR35811:SF1">
    <property type="entry name" value="HTH OST-TYPE DOMAIN-CONTAINING PROTEIN"/>
    <property type="match status" value="1"/>
</dbReference>
<organism evidence="2 3">
    <name type="scientific">Brevibacillus nitrificans</name>
    <dbReference type="NCBI Taxonomy" id="651560"/>
    <lineage>
        <taxon>Bacteria</taxon>
        <taxon>Bacillati</taxon>
        <taxon>Bacillota</taxon>
        <taxon>Bacilli</taxon>
        <taxon>Bacillales</taxon>
        <taxon>Paenibacillaceae</taxon>
        <taxon>Brevibacillus</taxon>
    </lineage>
</organism>
<gene>
    <name evidence="2" type="ORF">EDM59_19225</name>
</gene>
<proteinExistence type="predicted"/>
<evidence type="ECO:0000313" key="3">
    <source>
        <dbReference type="Proteomes" id="UP000269573"/>
    </source>
</evidence>
<accession>A0A3M8D5I7</accession>
<dbReference type="Proteomes" id="UP000269573">
    <property type="component" value="Unassembled WGS sequence"/>
</dbReference>
<dbReference type="PANTHER" id="PTHR35811">
    <property type="entry name" value="SLR1870 PROTEIN"/>
    <property type="match status" value="1"/>
</dbReference>
<keyword evidence="3" id="KW-1185">Reference proteome</keyword>
<evidence type="ECO:0000313" key="2">
    <source>
        <dbReference type="EMBL" id="RNB83300.1"/>
    </source>
</evidence>
<dbReference type="Pfam" id="PF01936">
    <property type="entry name" value="NYN"/>
    <property type="match status" value="1"/>
</dbReference>
<dbReference type="AlphaFoldDB" id="A0A3M8D5I7"/>
<dbReference type="GO" id="GO:0004540">
    <property type="term" value="F:RNA nuclease activity"/>
    <property type="evidence" value="ECO:0007669"/>
    <property type="project" value="InterPro"/>
</dbReference>
<feature type="domain" description="NYN" evidence="1">
    <location>
        <begin position="4"/>
        <end position="147"/>
    </location>
</feature>
<name>A0A3M8D5I7_9BACL</name>